<evidence type="ECO:0000256" key="1">
    <source>
        <dbReference type="SAM" id="MobiDB-lite"/>
    </source>
</evidence>
<dbReference type="Proteomes" id="UP001203852">
    <property type="component" value="Unassembled WGS sequence"/>
</dbReference>
<dbReference type="AlphaFoldDB" id="A0AAN6DMW4"/>
<organism evidence="4 5">
    <name type="scientific">Exophiala viscosa</name>
    <dbReference type="NCBI Taxonomy" id="2486360"/>
    <lineage>
        <taxon>Eukaryota</taxon>
        <taxon>Fungi</taxon>
        <taxon>Dikarya</taxon>
        <taxon>Ascomycota</taxon>
        <taxon>Pezizomycotina</taxon>
        <taxon>Eurotiomycetes</taxon>
        <taxon>Chaetothyriomycetidae</taxon>
        <taxon>Chaetothyriales</taxon>
        <taxon>Herpotrichiellaceae</taxon>
        <taxon>Exophiala</taxon>
    </lineage>
</organism>
<dbReference type="EMBL" id="MU404360">
    <property type="protein sequence ID" value="KAI1609266.1"/>
    <property type="molecule type" value="Genomic_DNA"/>
</dbReference>
<name>A0AAN6DMW4_9EURO</name>
<protein>
    <submittedName>
        <fullName evidence="4">Uncharacterized protein</fullName>
    </submittedName>
</protein>
<keyword evidence="2" id="KW-0472">Membrane</keyword>
<accession>A0AAN6DMW4</accession>
<evidence type="ECO:0000256" key="3">
    <source>
        <dbReference type="SAM" id="SignalP"/>
    </source>
</evidence>
<keyword evidence="3" id="KW-0732">Signal</keyword>
<gene>
    <name evidence="4" type="ORF">EDD36DRAFT_422226</name>
</gene>
<reference evidence="4" key="1">
    <citation type="journal article" date="2022" name="bioRxiv">
        <title>Deciphering the potential niche of two novel black yeast fungi from a biological soil crust based on their genomes, phenotypes, and melanin regulation.</title>
        <authorList>
            <consortium name="DOE Joint Genome Institute"/>
            <person name="Carr E.C."/>
            <person name="Barton Q."/>
            <person name="Grambo S."/>
            <person name="Sullivan M."/>
            <person name="Renfro C.M."/>
            <person name="Kuo A."/>
            <person name="Pangilinan J."/>
            <person name="Lipzen A."/>
            <person name="Keymanesh K."/>
            <person name="Savage E."/>
            <person name="Barry K."/>
            <person name="Grigoriev I.V."/>
            <person name="Riekhof W.R."/>
            <person name="Harris S.S."/>
        </authorList>
    </citation>
    <scope>NUCLEOTIDE SEQUENCE</scope>
    <source>
        <strain evidence="4">JF 03-4F</strain>
    </source>
</reference>
<keyword evidence="2" id="KW-0812">Transmembrane</keyword>
<feature type="transmembrane region" description="Helical" evidence="2">
    <location>
        <begin position="275"/>
        <end position="299"/>
    </location>
</feature>
<comment type="caution">
    <text evidence="4">The sequence shown here is derived from an EMBL/GenBank/DDBJ whole genome shotgun (WGS) entry which is preliminary data.</text>
</comment>
<feature type="region of interest" description="Disordered" evidence="1">
    <location>
        <begin position="307"/>
        <end position="394"/>
    </location>
</feature>
<feature type="chain" id="PRO_5043043858" evidence="3">
    <location>
        <begin position="24"/>
        <end position="394"/>
    </location>
</feature>
<feature type="signal peptide" evidence="3">
    <location>
        <begin position="1"/>
        <end position="23"/>
    </location>
</feature>
<keyword evidence="2" id="KW-1133">Transmembrane helix</keyword>
<feature type="compositionally biased region" description="Basic and acidic residues" evidence="1">
    <location>
        <begin position="377"/>
        <end position="394"/>
    </location>
</feature>
<evidence type="ECO:0000256" key="2">
    <source>
        <dbReference type="SAM" id="Phobius"/>
    </source>
</evidence>
<feature type="region of interest" description="Disordered" evidence="1">
    <location>
        <begin position="215"/>
        <end position="247"/>
    </location>
</feature>
<sequence>MASSISVAVLSIVFLLAPRVAWATCYWQNSTLAPDSQYSIAQDDTACFPDQDNSPCCGTGWTCMSDGVCYIEQEGESFYYRGTCTDRTWDSQQCPGWCFAESEWKHPTASTGNCGLSEADLTSTADSNTSIPLDKCDTTEGMPPYEDVGWMDQNAYSVSDWYCCPGDETCNCDTGKDAIKLGASQPITITVIGSTSWPGFTSTTSLFTAEPLVTNGTSTSTDSQAAATTSSSGTNSVSTTTPGSSSQSAISAAASASSSSPAVSSSSSSGSGNTALAAGLGAGLGAAAVLVGVLAFFLIRNRRRKNKTKAAGGVDYGGLPNGNSDSPSQKPLYAAEMHTPQSAPSYRDNPYPGAEQQLKPELAGAGEYNRTEMPAESEGHTVFKKDNRAELAGS</sequence>
<proteinExistence type="predicted"/>
<evidence type="ECO:0000313" key="4">
    <source>
        <dbReference type="EMBL" id="KAI1609266.1"/>
    </source>
</evidence>
<evidence type="ECO:0000313" key="5">
    <source>
        <dbReference type="Proteomes" id="UP001203852"/>
    </source>
</evidence>
<feature type="compositionally biased region" description="Low complexity" evidence="1">
    <location>
        <begin position="217"/>
        <end position="247"/>
    </location>
</feature>
<keyword evidence="5" id="KW-1185">Reference proteome</keyword>